<evidence type="ECO:0000256" key="3">
    <source>
        <dbReference type="ARBA" id="ARBA00022679"/>
    </source>
</evidence>
<evidence type="ECO:0000256" key="1">
    <source>
        <dbReference type="ARBA" id="ARBA00009156"/>
    </source>
</evidence>
<dbReference type="InterPro" id="IPR006000">
    <property type="entry name" value="Xylulokinase"/>
</dbReference>
<reference evidence="13 14" key="1">
    <citation type="submission" date="2024-07" db="EMBL/GenBank/DDBJ databases">
        <title>Uliginosibacterium paludis KCTC:42655.</title>
        <authorList>
            <person name="Kim M.K."/>
        </authorList>
    </citation>
    <scope>NUCLEOTIDE SEQUENCE [LARGE SCALE GENOMIC DNA]</scope>
    <source>
        <strain evidence="13 14">KCTC 42655</strain>
    </source>
</reference>
<evidence type="ECO:0000259" key="11">
    <source>
        <dbReference type="Pfam" id="PF00370"/>
    </source>
</evidence>
<comment type="similarity">
    <text evidence="1 8 9">Belongs to the FGGY kinase family.</text>
</comment>
<evidence type="ECO:0000313" key="13">
    <source>
        <dbReference type="EMBL" id="MET1490784.1"/>
    </source>
</evidence>
<comment type="function">
    <text evidence="8">Catalyzes the phosphorylation of D-xylulose to D-xylulose 5-phosphate.</text>
</comment>
<evidence type="ECO:0000256" key="2">
    <source>
        <dbReference type="ARBA" id="ARBA00022629"/>
    </source>
</evidence>
<comment type="catalytic activity">
    <reaction evidence="8 10">
        <text>D-xylulose + ATP = D-xylulose 5-phosphate + ADP + H(+)</text>
        <dbReference type="Rhea" id="RHEA:10964"/>
        <dbReference type="ChEBI" id="CHEBI:15378"/>
        <dbReference type="ChEBI" id="CHEBI:17140"/>
        <dbReference type="ChEBI" id="CHEBI:30616"/>
        <dbReference type="ChEBI" id="CHEBI:57737"/>
        <dbReference type="ChEBI" id="CHEBI:456216"/>
        <dbReference type="EC" id="2.7.1.17"/>
    </reaction>
</comment>
<accession>A0ABV2CS97</accession>
<evidence type="ECO:0000256" key="6">
    <source>
        <dbReference type="ARBA" id="ARBA00022840"/>
    </source>
</evidence>
<dbReference type="InterPro" id="IPR043129">
    <property type="entry name" value="ATPase_NBD"/>
</dbReference>
<feature type="domain" description="Carbohydrate kinase FGGY N-terminal" evidence="11">
    <location>
        <begin position="4"/>
        <end position="245"/>
    </location>
</feature>
<dbReference type="PROSITE" id="PS00445">
    <property type="entry name" value="FGGY_KINASES_2"/>
    <property type="match status" value="1"/>
</dbReference>
<dbReference type="InterPro" id="IPR018483">
    <property type="entry name" value="Carb_kinase_FGGY_CS"/>
</dbReference>
<dbReference type="InterPro" id="IPR000577">
    <property type="entry name" value="Carb_kinase_FGGY"/>
</dbReference>
<evidence type="ECO:0000313" key="14">
    <source>
        <dbReference type="Proteomes" id="UP001548590"/>
    </source>
</evidence>
<evidence type="ECO:0000256" key="5">
    <source>
        <dbReference type="ARBA" id="ARBA00022777"/>
    </source>
</evidence>
<evidence type="ECO:0000256" key="10">
    <source>
        <dbReference type="RuleBase" id="RU364073"/>
    </source>
</evidence>
<dbReference type="EC" id="2.7.1.17" evidence="8 10"/>
<dbReference type="EMBL" id="JBEWLZ010000007">
    <property type="protein sequence ID" value="MET1490784.1"/>
    <property type="molecule type" value="Genomic_DNA"/>
</dbReference>
<evidence type="ECO:0000256" key="4">
    <source>
        <dbReference type="ARBA" id="ARBA00022741"/>
    </source>
</evidence>
<feature type="active site" description="Proton acceptor" evidence="8">
    <location>
        <position position="238"/>
    </location>
</feature>
<keyword evidence="3 8" id="KW-0808">Transferase</keyword>
<dbReference type="SUPFAM" id="SSF53067">
    <property type="entry name" value="Actin-like ATPase domain"/>
    <property type="match status" value="2"/>
</dbReference>
<dbReference type="RefSeq" id="WP_345925886.1">
    <property type="nucleotide sequence ID" value="NZ_JBDIVF010000002.1"/>
</dbReference>
<organism evidence="13 14">
    <name type="scientific">Uliginosibacterium paludis</name>
    <dbReference type="NCBI Taxonomy" id="1615952"/>
    <lineage>
        <taxon>Bacteria</taxon>
        <taxon>Pseudomonadati</taxon>
        <taxon>Pseudomonadota</taxon>
        <taxon>Betaproteobacteria</taxon>
        <taxon>Rhodocyclales</taxon>
        <taxon>Zoogloeaceae</taxon>
        <taxon>Uliginosibacterium</taxon>
    </lineage>
</organism>
<dbReference type="PANTHER" id="PTHR43095:SF6">
    <property type="entry name" value="XYLULOSE KINASE"/>
    <property type="match status" value="1"/>
</dbReference>
<dbReference type="CDD" id="cd07808">
    <property type="entry name" value="ASKHA_NBD_FGGY_EcXK-like"/>
    <property type="match status" value="1"/>
</dbReference>
<feature type="site" description="Important for activity" evidence="8">
    <location>
        <position position="8"/>
    </location>
</feature>
<dbReference type="Pfam" id="PF00370">
    <property type="entry name" value="FGGY_N"/>
    <property type="match status" value="1"/>
</dbReference>
<dbReference type="InterPro" id="IPR018484">
    <property type="entry name" value="FGGY_N"/>
</dbReference>
<evidence type="ECO:0000256" key="9">
    <source>
        <dbReference type="RuleBase" id="RU003733"/>
    </source>
</evidence>
<dbReference type="InterPro" id="IPR050406">
    <property type="entry name" value="FGGY_Carb_Kinase"/>
</dbReference>
<dbReference type="InterPro" id="IPR018485">
    <property type="entry name" value="FGGY_C"/>
</dbReference>
<protein>
    <recommendedName>
        <fullName evidence="8 10">Xylulose kinase</fullName>
        <shortName evidence="8 10">Xylulokinase</shortName>
        <ecNumber evidence="8 10">2.7.1.17</ecNumber>
    </recommendedName>
</protein>
<keyword evidence="4 8" id="KW-0547">Nucleotide-binding</keyword>
<dbReference type="Gene3D" id="3.30.420.40">
    <property type="match status" value="2"/>
</dbReference>
<keyword evidence="7 8" id="KW-0119">Carbohydrate metabolism</keyword>
<dbReference type="Proteomes" id="UP001548590">
    <property type="component" value="Unassembled WGS sequence"/>
</dbReference>
<sequence>MSAWLGIDLGTSGLKVLLLADDHRVIGTAAVPLTVSRPAPLHSEQAPADWWAACCSALDTLAAAHPDWMARVRGIGLSGQMHGAVLLDAADAVLRPAILWNDGRSAEECHELARRCPALSRIAGNLAMPGFTAPKLLWVARHEPEIFAATRCVLLPKDWLRFCLTGEKVSEMSDAAGTLWLDVARRDWSDALLDATGMTRAQMPRLVEGSELAAHLSPALCRRWGLPPGVAVAGGAGDNAASAIGIGAVEPGAGFLSLGTSGVLFVVNEAFRPNPGSAVHAFCHAVPGRWHQMSVMLSAASCLEWVTRLCGRASEAALLGEVAQLDAAARAAAPLFLPYLCGERTPHNDPHAQGVFFGLGFGHGPADLGWAVLEGVAFAFRDGLAALQAAGTGVQCLSLVGGGARSALWAQLLADVLGVEIVTHLDGEAGAALGAARLAWLADGASQDAVCMPPPVSARFCPTTDCDAFETRYQRFRALYPALQASFRS</sequence>
<feature type="binding site" evidence="8">
    <location>
        <begin position="81"/>
        <end position="82"/>
    </location>
    <ligand>
        <name>substrate</name>
    </ligand>
</feature>
<dbReference type="Pfam" id="PF02782">
    <property type="entry name" value="FGGY_C"/>
    <property type="match status" value="1"/>
</dbReference>
<proteinExistence type="inferred from homology"/>
<evidence type="ECO:0000256" key="8">
    <source>
        <dbReference type="HAMAP-Rule" id="MF_02220"/>
    </source>
</evidence>
<gene>
    <name evidence="8 10 13" type="primary">xylB</name>
    <name evidence="13" type="ORF">ABVT11_13180</name>
</gene>
<feature type="domain" description="Carbohydrate kinase FGGY C-terminal" evidence="12">
    <location>
        <begin position="256"/>
        <end position="441"/>
    </location>
</feature>
<keyword evidence="6 8" id="KW-0067">ATP-binding</keyword>
<name>A0ABV2CS97_9RHOO</name>
<evidence type="ECO:0000259" key="12">
    <source>
        <dbReference type="Pfam" id="PF02782"/>
    </source>
</evidence>
<comment type="caution">
    <text evidence="13">The sequence shown here is derived from an EMBL/GenBank/DDBJ whole genome shotgun (WGS) entry which is preliminary data.</text>
</comment>
<dbReference type="HAMAP" id="MF_02220">
    <property type="entry name" value="XylB"/>
    <property type="match status" value="1"/>
</dbReference>
<dbReference type="PIRSF" id="PIRSF000538">
    <property type="entry name" value="GlpK"/>
    <property type="match status" value="1"/>
</dbReference>
<evidence type="ECO:0000256" key="7">
    <source>
        <dbReference type="ARBA" id="ARBA00023277"/>
    </source>
</evidence>
<dbReference type="GO" id="GO:0004856">
    <property type="term" value="F:D-xylulokinase activity"/>
    <property type="evidence" value="ECO:0007669"/>
    <property type="project" value="UniProtKB-EC"/>
</dbReference>
<keyword evidence="5 8" id="KW-0418">Kinase</keyword>
<keyword evidence="14" id="KW-1185">Reference proteome</keyword>
<dbReference type="PANTHER" id="PTHR43095">
    <property type="entry name" value="SUGAR KINASE"/>
    <property type="match status" value="1"/>
</dbReference>
<keyword evidence="2 8" id="KW-0859">Xylose metabolism</keyword>
<dbReference type="NCBIfam" id="TIGR01312">
    <property type="entry name" value="XylB"/>
    <property type="match status" value="1"/>
</dbReference>
<dbReference type="PROSITE" id="PS00933">
    <property type="entry name" value="FGGY_KINASES_1"/>
    <property type="match status" value="1"/>
</dbReference>